<proteinExistence type="predicted"/>
<dbReference type="CDD" id="cd00090">
    <property type="entry name" value="HTH_ARSR"/>
    <property type="match status" value="1"/>
</dbReference>
<reference evidence="2 3" key="1">
    <citation type="journal article" date="2013" name="Genome Announc.">
        <title>Complete Genome Sequence of the Thermophilic and Facultatively Chemolithoautotrophic Sulfate Reducer Archaeoglobus sulfaticallidus Strain PM70-1T.</title>
        <authorList>
            <person name="Stokke R."/>
            <person name="Hocking W.P."/>
            <person name="Steinsbu B.O."/>
            <person name="Steen I.H."/>
        </authorList>
    </citation>
    <scope>NUCLEOTIDE SEQUENCE [LARGE SCALE GENOMIC DNA]</scope>
    <source>
        <strain evidence="2">PM70-1</strain>
    </source>
</reference>
<dbReference type="AlphaFoldDB" id="N0BGC3"/>
<dbReference type="KEGG" id="ast:Asulf_02068"/>
<dbReference type="GO" id="GO:0003700">
    <property type="term" value="F:DNA-binding transcription factor activity"/>
    <property type="evidence" value="ECO:0007669"/>
    <property type="project" value="InterPro"/>
</dbReference>
<dbReference type="SUPFAM" id="SSF46785">
    <property type="entry name" value="Winged helix' DNA-binding domain"/>
    <property type="match status" value="1"/>
</dbReference>
<dbReference type="PANTHER" id="PTHR34293:SF1">
    <property type="entry name" value="HTH-TYPE TRANSCRIPTIONAL REGULATOR TRMBL2"/>
    <property type="match status" value="1"/>
</dbReference>
<dbReference type="EMBL" id="CP005290">
    <property type="protein sequence ID" value="AGK62028.1"/>
    <property type="molecule type" value="Genomic_DNA"/>
</dbReference>
<organism evidence="2 3">
    <name type="scientific">Archaeoglobus sulfaticallidus PM70-1</name>
    <dbReference type="NCBI Taxonomy" id="387631"/>
    <lineage>
        <taxon>Archaea</taxon>
        <taxon>Methanobacteriati</taxon>
        <taxon>Methanobacteriota</taxon>
        <taxon>Archaeoglobi</taxon>
        <taxon>Archaeoglobales</taxon>
        <taxon>Archaeoglobaceae</taxon>
        <taxon>Archaeoglobus</taxon>
    </lineage>
</organism>
<protein>
    <submittedName>
        <fullName evidence="2">Putative transcriptional regulator</fullName>
    </submittedName>
</protein>
<dbReference type="SMART" id="SM00347">
    <property type="entry name" value="HTH_MARR"/>
    <property type="match status" value="1"/>
</dbReference>
<dbReference type="InterPro" id="IPR011991">
    <property type="entry name" value="ArsR-like_HTH"/>
</dbReference>
<evidence type="ECO:0000259" key="1">
    <source>
        <dbReference type="SMART" id="SM00347"/>
    </source>
</evidence>
<keyword evidence="3" id="KW-1185">Reference proteome</keyword>
<dbReference type="Gene3D" id="1.10.10.10">
    <property type="entry name" value="Winged helix-like DNA-binding domain superfamily/Winged helix DNA-binding domain"/>
    <property type="match status" value="1"/>
</dbReference>
<dbReference type="InterPro" id="IPR036390">
    <property type="entry name" value="WH_DNA-bd_sf"/>
</dbReference>
<dbReference type="STRING" id="387631.Asulf_02068"/>
<sequence length="274" mass="31364">MEVASILEKLGLSSYQAKALISLLKCGEAKASEISELSGVPRAKIYEVLDQLADLGLVDKIPSRPVKFRVREPKEILERLKSNIMIEYESRIDFFDRVKEELIRSFASLYSPASFRTKELIRVVSVGEASERETRLMYREAEKEINIVSRCFEYYPKVRKELVDAFNRGVKIKILLLGRKFIDERGMKVQNEVLKMIKSDMGAEVKLSRTPLPLRGSIVDPSYEYKTGKAIFVVEDPETPLYLRDSAVTDNPSLVAGMKKYFDLIWMYEAGDVE</sequence>
<dbReference type="InterPro" id="IPR051797">
    <property type="entry name" value="TrmB-like"/>
</dbReference>
<dbReference type="eggNOG" id="arCOG02038">
    <property type="taxonomic scope" value="Archaea"/>
</dbReference>
<dbReference type="RefSeq" id="WP_015591624.1">
    <property type="nucleotide sequence ID" value="NC_021169.1"/>
</dbReference>
<dbReference type="Gene3D" id="3.30.870.10">
    <property type="entry name" value="Endonuclease Chain A"/>
    <property type="match status" value="1"/>
</dbReference>
<gene>
    <name evidence="2" type="ORF">Asulf_02068</name>
</gene>
<feature type="domain" description="HTH marR-type" evidence="1">
    <location>
        <begin position="5"/>
        <end position="100"/>
    </location>
</feature>
<evidence type="ECO:0000313" key="2">
    <source>
        <dbReference type="EMBL" id="AGK62028.1"/>
    </source>
</evidence>
<evidence type="ECO:0000313" key="3">
    <source>
        <dbReference type="Proteomes" id="UP000013307"/>
    </source>
</evidence>
<dbReference type="OrthoDB" id="30795at2157"/>
<dbReference type="HOGENOM" id="CLU_088473_0_0_2"/>
<dbReference type="InterPro" id="IPR036388">
    <property type="entry name" value="WH-like_DNA-bd_sf"/>
</dbReference>
<dbReference type="InterPro" id="IPR002831">
    <property type="entry name" value="Tscrpt_reg_TrmB_N"/>
</dbReference>
<name>N0BGC3_9EURY</name>
<dbReference type="Pfam" id="PF01978">
    <property type="entry name" value="TrmB"/>
    <property type="match status" value="1"/>
</dbReference>
<dbReference type="PANTHER" id="PTHR34293">
    <property type="entry name" value="HTH-TYPE TRANSCRIPTIONAL REGULATOR TRMBL2"/>
    <property type="match status" value="1"/>
</dbReference>
<dbReference type="GeneID" id="15393702"/>
<dbReference type="Proteomes" id="UP000013307">
    <property type="component" value="Chromosome"/>
</dbReference>
<accession>N0BGC3</accession>
<dbReference type="InterPro" id="IPR000835">
    <property type="entry name" value="HTH_MarR-typ"/>
</dbReference>